<comment type="caution">
    <text evidence="1">The sequence shown here is derived from an EMBL/GenBank/DDBJ whole genome shotgun (WGS) entry which is preliminary data.</text>
</comment>
<evidence type="ECO:0000313" key="2">
    <source>
        <dbReference type="Proteomes" id="UP001305414"/>
    </source>
</evidence>
<accession>A0AAN7Z0P1</accession>
<dbReference type="AlphaFoldDB" id="A0AAN7Z0P1"/>
<dbReference type="Proteomes" id="UP001305414">
    <property type="component" value="Unassembled WGS sequence"/>
</dbReference>
<organism evidence="1 2">
    <name type="scientific">Xylaria bambusicola</name>
    <dbReference type="NCBI Taxonomy" id="326684"/>
    <lineage>
        <taxon>Eukaryota</taxon>
        <taxon>Fungi</taxon>
        <taxon>Dikarya</taxon>
        <taxon>Ascomycota</taxon>
        <taxon>Pezizomycotina</taxon>
        <taxon>Sordariomycetes</taxon>
        <taxon>Xylariomycetidae</taxon>
        <taxon>Xylariales</taxon>
        <taxon>Xylariaceae</taxon>
        <taxon>Xylaria</taxon>
    </lineage>
</organism>
<evidence type="ECO:0000313" key="1">
    <source>
        <dbReference type="EMBL" id="KAK5625652.1"/>
    </source>
</evidence>
<gene>
    <name evidence="1" type="ORF">RRF57_001368</name>
</gene>
<keyword evidence="2" id="KW-1185">Reference proteome</keyword>
<sequence length="69" mass="8259">MHYDDGNKDMGSVDRAARQMRIYPVGREQKKDINAYIHSPIHYRCKCPNASVEDAWKDRDREAYGTRWW</sequence>
<protein>
    <submittedName>
        <fullName evidence="1">Uncharacterized protein</fullName>
    </submittedName>
</protein>
<dbReference type="EMBL" id="JAWHQM010000002">
    <property type="protein sequence ID" value="KAK5625652.1"/>
    <property type="molecule type" value="Genomic_DNA"/>
</dbReference>
<name>A0AAN7Z0P1_9PEZI</name>
<reference evidence="1 2" key="1">
    <citation type="submission" date="2023-10" db="EMBL/GenBank/DDBJ databases">
        <title>Draft genome sequence of Xylaria bambusicola isolate GMP-LS, the root and basal stem rot pathogen of sugarcane in Indonesia.</title>
        <authorList>
            <person name="Selvaraj P."/>
            <person name="Muralishankar V."/>
            <person name="Muruganantham S."/>
            <person name="Sp S."/>
            <person name="Haryani S."/>
            <person name="Lau K.J.X."/>
            <person name="Naqvi N.I."/>
        </authorList>
    </citation>
    <scope>NUCLEOTIDE SEQUENCE [LARGE SCALE GENOMIC DNA]</scope>
    <source>
        <strain evidence="1">GMP-LS</strain>
    </source>
</reference>
<proteinExistence type="predicted"/>